<accession>A0A137P2Z8</accession>
<dbReference type="OrthoDB" id="3345469at2759"/>
<dbReference type="GO" id="GO:0046872">
    <property type="term" value="F:metal ion binding"/>
    <property type="evidence" value="ECO:0007669"/>
    <property type="project" value="UniProtKB-KW"/>
</dbReference>
<dbReference type="PANTHER" id="PTHR13799">
    <property type="entry name" value="NGG1 INTERACTING FACTOR 3"/>
    <property type="match status" value="1"/>
</dbReference>
<dbReference type="STRING" id="796925.A0A137P2Z8"/>
<proteinExistence type="inferred from homology"/>
<evidence type="ECO:0000256" key="1">
    <source>
        <dbReference type="ARBA" id="ARBA00006964"/>
    </source>
</evidence>
<dbReference type="OMA" id="NFDKTHL"/>
<dbReference type="PANTHER" id="PTHR13799:SF13">
    <property type="entry name" value="NIF3-LIKE PROTEIN 1"/>
    <property type="match status" value="1"/>
</dbReference>
<feature type="binding site" evidence="2">
    <location>
        <position position="111"/>
    </location>
    <ligand>
        <name>a divalent metal cation</name>
        <dbReference type="ChEBI" id="CHEBI:60240"/>
        <label>1</label>
    </ligand>
</feature>
<dbReference type="SUPFAM" id="SSF102705">
    <property type="entry name" value="NIF3 (NGG1p interacting factor 3)-like"/>
    <property type="match status" value="1"/>
</dbReference>
<sequence length="281" mass="30199">MSKVSLLSNVIKAMERWSPLALADHSWDNVGLLVENPCPRPNANKVFLTIDLTEETLQEAINNPEVGVIVAYHPPIFSKLKQLTLSDIKQSIVLKTIANGLSIYSPHSALDNCVSGINDWLSKGLGGSGKADPIKLYDNPPVGQEGTGSGIIFTYDQPKPLDQVISSIKSHLKLNHVRLATSSAHKQNNLIKTVSICAGSGSSVVMPSTADLYFTGEMSHHDVLAAVAKGTSVVLCEHTNTERGYLEAVLKPKLTTLLSDEGVDGVEVIVSKVDEDPLKIV</sequence>
<organism evidence="3 4">
    <name type="scientific">Conidiobolus coronatus (strain ATCC 28846 / CBS 209.66 / NRRL 28638)</name>
    <name type="common">Delacroixia coronata</name>
    <dbReference type="NCBI Taxonomy" id="796925"/>
    <lineage>
        <taxon>Eukaryota</taxon>
        <taxon>Fungi</taxon>
        <taxon>Fungi incertae sedis</taxon>
        <taxon>Zoopagomycota</taxon>
        <taxon>Entomophthoromycotina</taxon>
        <taxon>Entomophthoromycetes</taxon>
        <taxon>Entomophthorales</taxon>
        <taxon>Ancylistaceae</taxon>
        <taxon>Conidiobolus</taxon>
    </lineage>
</organism>
<evidence type="ECO:0000313" key="4">
    <source>
        <dbReference type="Proteomes" id="UP000070444"/>
    </source>
</evidence>
<dbReference type="EMBL" id="KQ964536">
    <property type="protein sequence ID" value="KXN69395.1"/>
    <property type="molecule type" value="Genomic_DNA"/>
</dbReference>
<dbReference type="AlphaFoldDB" id="A0A137P2Z8"/>
<dbReference type="FunFam" id="3.40.1390.30:FF:000001">
    <property type="entry name" value="GTP cyclohydrolase 1 type 2"/>
    <property type="match status" value="1"/>
</dbReference>
<dbReference type="Proteomes" id="UP000070444">
    <property type="component" value="Unassembled WGS sequence"/>
</dbReference>
<dbReference type="GO" id="GO:0005739">
    <property type="term" value="C:mitochondrion"/>
    <property type="evidence" value="ECO:0007669"/>
    <property type="project" value="EnsemblFungi"/>
</dbReference>
<evidence type="ECO:0000313" key="3">
    <source>
        <dbReference type="EMBL" id="KXN69395.1"/>
    </source>
</evidence>
<comment type="similarity">
    <text evidence="1">Belongs to the GTP cyclohydrolase I type 2/NIF3 family.</text>
</comment>
<dbReference type="Gene3D" id="3.40.1390.30">
    <property type="entry name" value="NIF3 (NGG1p interacting factor 3)-like"/>
    <property type="match status" value="1"/>
</dbReference>
<dbReference type="InterPro" id="IPR002678">
    <property type="entry name" value="DUF34/NIF3"/>
</dbReference>
<dbReference type="InterPro" id="IPR036069">
    <property type="entry name" value="DUF34/NIF3_sf"/>
</dbReference>
<protein>
    <submittedName>
        <fullName evidence="3">NGG1p interacting factor 3</fullName>
    </submittedName>
</protein>
<keyword evidence="2" id="KW-0479">Metal-binding</keyword>
<feature type="binding site" evidence="2">
    <location>
        <position position="238"/>
    </location>
    <ligand>
        <name>a divalent metal cation</name>
        <dbReference type="ChEBI" id="CHEBI:60240"/>
        <label>1</label>
    </ligand>
</feature>
<dbReference type="Pfam" id="PF01784">
    <property type="entry name" value="DUF34_NIF3"/>
    <property type="match status" value="1"/>
</dbReference>
<name>A0A137P2Z8_CONC2</name>
<gene>
    <name evidence="3" type="ORF">CONCODRAFT_79324</name>
</gene>
<reference evidence="3 4" key="1">
    <citation type="journal article" date="2015" name="Genome Biol. Evol.">
        <title>Phylogenomic analyses indicate that early fungi evolved digesting cell walls of algal ancestors of land plants.</title>
        <authorList>
            <person name="Chang Y."/>
            <person name="Wang S."/>
            <person name="Sekimoto S."/>
            <person name="Aerts A.L."/>
            <person name="Choi C."/>
            <person name="Clum A."/>
            <person name="LaButti K.M."/>
            <person name="Lindquist E.A."/>
            <person name="Yee Ngan C."/>
            <person name="Ohm R.A."/>
            <person name="Salamov A.A."/>
            <person name="Grigoriev I.V."/>
            <person name="Spatafora J.W."/>
            <person name="Berbee M.L."/>
        </authorList>
    </citation>
    <scope>NUCLEOTIDE SEQUENCE [LARGE SCALE GENOMIC DNA]</scope>
    <source>
        <strain evidence="3 4">NRRL 28638</strain>
    </source>
</reference>
<keyword evidence="4" id="KW-1185">Reference proteome</keyword>
<feature type="binding site" evidence="2">
    <location>
        <position position="242"/>
    </location>
    <ligand>
        <name>a divalent metal cation</name>
        <dbReference type="ChEBI" id="CHEBI:60240"/>
        <label>1</label>
    </ligand>
</feature>
<feature type="binding site" evidence="2">
    <location>
        <position position="73"/>
    </location>
    <ligand>
        <name>a divalent metal cation</name>
        <dbReference type="ChEBI" id="CHEBI:60240"/>
        <label>1</label>
    </ligand>
</feature>
<evidence type="ECO:0000256" key="2">
    <source>
        <dbReference type="PIRSR" id="PIRSR602678-1"/>
    </source>
</evidence>
<dbReference type="NCBIfam" id="TIGR00486">
    <property type="entry name" value="YbgI_SA1388"/>
    <property type="match status" value="1"/>
</dbReference>